<feature type="domain" description="Aminotransferase class I/classII large" evidence="5">
    <location>
        <begin position="36"/>
        <end position="408"/>
    </location>
</feature>
<dbReference type="STRING" id="1403190.A0A0F0IN15"/>
<keyword evidence="6" id="KW-0032">Aminotransferase</keyword>
<dbReference type="InterPro" id="IPR004839">
    <property type="entry name" value="Aminotransferase_I/II_large"/>
</dbReference>
<dbReference type="InterPro" id="IPR015422">
    <property type="entry name" value="PyrdxlP-dep_Trfase_small"/>
</dbReference>
<dbReference type="Gene3D" id="3.90.1150.10">
    <property type="entry name" value="Aspartate Aminotransferase, domain 1"/>
    <property type="match status" value="1"/>
</dbReference>
<dbReference type="AlphaFoldDB" id="A0A0F0IN15"/>
<evidence type="ECO:0000313" key="7">
    <source>
        <dbReference type="Proteomes" id="UP000033540"/>
    </source>
</evidence>
<gene>
    <name evidence="6" type="ORF">P875_00108559</name>
</gene>
<evidence type="ECO:0000256" key="1">
    <source>
        <dbReference type="ARBA" id="ARBA00001933"/>
    </source>
</evidence>
<evidence type="ECO:0000313" key="6">
    <source>
        <dbReference type="EMBL" id="KJK68147.1"/>
    </source>
</evidence>
<dbReference type="GO" id="GO:0009102">
    <property type="term" value="P:biotin biosynthetic process"/>
    <property type="evidence" value="ECO:0007669"/>
    <property type="project" value="TreeGrafter"/>
</dbReference>
<dbReference type="OrthoDB" id="2382073at2759"/>
<comment type="similarity">
    <text evidence="2">Belongs to the class-II pyridoxal-phosphate-dependent aminotransferase family. BioF subfamily.</text>
</comment>
<accession>A0A0F0IN15</accession>
<name>A0A0F0IN15_ASPPU</name>
<dbReference type="InterPro" id="IPR050087">
    <property type="entry name" value="AON_synthase_class-II"/>
</dbReference>
<protein>
    <submittedName>
        <fullName evidence="6">Aminotransferase class I and II</fullName>
    </submittedName>
</protein>
<evidence type="ECO:0000256" key="2">
    <source>
        <dbReference type="ARBA" id="ARBA00010008"/>
    </source>
</evidence>
<dbReference type="Proteomes" id="UP000033540">
    <property type="component" value="Unassembled WGS sequence"/>
</dbReference>
<dbReference type="InterPro" id="IPR015421">
    <property type="entry name" value="PyrdxlP-dep_Trfase_major"/>
</dbReference>
<dbReference type="EMBL" id="JZEE01000145">
    <property type="protein sequence ID" value="KJK68147.1"/>
    <property type="molecule type" value="Genomic_DNA"/>
</dbReference>
<evidence type="ECO:0000259" key="5">
    <source>
        <dbReference type="Pfam" id="PF00155"/>
    </source>
</evidence>
<reference evidence="6 7" key="1">
    <citation type="submission" date="2015-02" db="EMBL/GenBank/DDBJ databases">
        <title>Draft genome sequence of Aspergillus parasiticus SU-1.</title>
        <authorList>
            <person name="Yu J."/>
            <person name="Fedorova N."/>
            <person name="Yin Y."/>
            <person name="Losada L."/>
            <person name="Zafar N."/>
            <person name="Taujale R."/>
            <person name="Ehrlich K.C."/>
            <person name="Bhatnagar D."/>
            <person name="Cleveland T.E."/>
            <person name="Bennett J.W."/>
            <person name="Nierman W.C."/>
        </authorList>
    </citation>
    <scope>NUCLEOTIDE SEQUENCE [LARGE SCALE GENOMIC DNA]</scope>
    <source>
        <strain evidence="7">ATCC 56775 / NRRL 5862 / SRRC 143 / SU-1</strain>
    </source>
</reference>
<organism evidence="6 7">
    <name type="scientific">Aspergillus parasiticus (strain ATCC 56775 / NRRL 5862 / SRRC 143 / SU-1)</name>
    <dbReference type="NCBI Taxonomy" id="1403190"/>
    <lineage>
        <taxon>Eukaryota</taxon>
        <taxon>Fungi</taxon>
        <taxon>Dikarya</taxon>
        <taxon>Ascomycota</taxon>
        <taxon>Pezizomycotina</taxon>
        <taxon>Eurotiomycetes</taxon>
        <taxon>Eurotiomycetidae</taxon>
        <taxon>Eurotiales</taxon>
        <taxon>Aspergillaceae</taxon>
        <taxon>Aspergillus</taxon>
        <taxon>Aspergillus subgen. Circumdati</taxon>
    </lineage>
</organism>
<dbReference type="PANTHER" id="PTHR13693">
    <property type="entry name" value="CLASS II AMINOTRANSFERASE/8-AMINO-7-OXONONANOATE SYNTHASE"/>
    <property type="match status" value="1"/>
</dbReference>
<evidence type="ECO:0000256" key="3">
    <source>
        <dbReference type="ARBA" id="ARBA00022679"/>
    </source>
</evidence>
<proteinExistence type="inferred from homology"/>
<dbReference type="Pfam" id="PF00155">
    <property type="entry name" value="Aminotran_1_2"/>
    <property type="match status" value="1"/>
</dbReference>
<evidence type="ECO:0000256" key="4">
    <source>
        <dbReference type="ARBA" id="ARBA00022898"/>
    </source>
</evidence>
<sequence>MGLPRAFEEGLQTALDKRQQLGYLFSLAPSIDKSKTVDFGTNDTLSLVSSGALREEVLREIERNPGFEVGSCGSRVNEGTPYIAELERYLARVHRAPDGLFFSSGYDANSAIYSTLPRDGDAILYDSLVHASIHDGMKITRASILKPFDHNNLVSLHHMLGHVKDSSVDIRLGRRTVFIAIESVYSMDGDVAPAKEIVDLLKADLPHGNFILIVDEAHSNGLLGPNGAGYISALGLEKEYAIRLQTCGKALGAVGAIVLCDPLVKSMLVGFARMFIFTTAPTFLMAATVKAAYNILSSEDGKLRRLRLQQNMRYFYELLERQPQWQLIQQEGHISLPCAGNWKNAQFLTPIIPLITKEGKCVDLRNKLRQESLSAIAVKFPAVSKDSERVRVVMHADNTEEQISTLVKTVIDWASSQTLKPEIASSVVLRSRI</sequence>
<keyword evidence="3 6" id="KW-0808">Transferase</keyword>
<dbReference type="InterPro" id="IPR015424">
    <property type="entry name" value="PyrdxlP-dep_Trfase"/>
</dbReference>
<comment type="cofactor">
    <cofactor evidence="1">
        <name>pyridoxal 5'-phosphate</name>
        <dbReference type="ChEBI" id="CHEBI:597326"/>
    </cofactor>
</comment>
<dbReference type="SUPFAM" id="SSF53383">
    <property type="entry name" value="PLP-dependent transferases"/>
    <property type="match status" value="1"/>
</dbReference>
<dbReference type="GO" id="GO:0008483">
    <property type="term" value="F:transaminase activity"/>
    <property type="evidence" value="ECO:0007669"/>
    <property type="project" value="UniProtKB-KW"/>
</dbReference>
<comment type="caution">
    <text evidence="6">The sequence shown here is derived from an EMBL/GenBank/DDBJ whole genome shotgun (WGS) entry which is preliminary data.</text>
</comment>
<dbReference type="PANTHER" id="PTHR13693:SF77">
    <property type="entry name" value="8-AMINO-7-OXONONANOATE SYNTHASE"/>
    <property type="match status" value="1"/>
</dbReference>
<keyword evidence="4" id="KW-0663">Pyridoxal phosphate</keyword>
<dbReference type="Gene3D" id="3.40.640.10">
    <property type="entry name" value="Type I PLP-dependent aspartate aminotransferase-like (Major domain)"/>
    <property type="match status" value="1"/>
</dbReference>
<dbReference type="GO" id="GO:0030170">
    <property type="term" value="F:pyridoxal phosphate binding"/>
    <property type="evidence" value="ECO:0007669"/>
    <property type="project" value="InterPro"/>
</dbReference>